<dbReference type="SUPFAM" id="SSF110997">
    <property type="entry name" value="Sporulation related repeat"/>
    <property type="match status" value="2"/>
</dbReference>
<organism evidence="3 4">
    <name type="scientific">Dyella ginsengisoli</name>
    <dbReference type="NCBI Taxonomy" id="363848"/>
    <lineage>
        <taxon>Bacteria</taxon>
        <taxon>Pseudomonadati</taxon>
        <taxon>Pseudomonadota</taxon>
        <taxon>Gammaproteobacteria</taxon>
        <taxon>Lysobacterales</taxon>
        <taxon>Rhodanobacteraceae</taxon>
        <taxon>Dyella</taxon>
    </lineage>
</organism>
<keyword evidence="4" id="KW-1185">Reference proteome</keyword>
<dbReference type="EMBL" id="JADIKM010000003">
    <property type="protein sequence ID" value="MFK2904470.1"/>
    <property type="molecule type" value="Genomic_DNA"/>
</dbReference>
<dbReference type="InterPro" id="IPR052521">
    <property type="entry name" value="Cell_div_SPOR-domain"/>
</dbReference>
<dbReference type="PANTHER" id="PTHR38687:SF1">
    <property type="entry name" value="CELL DIVISION PROTEIN DEDD"/>
    <property type="match status" value="1"/>
</dbReference>
<dbReference type="PROSITE" id="PS51724">
    <property type="entry name" value="SPOR"/>
    <property type="match status" value="2"/>
</dbReference>
<dbReference type="Pfam" id="PF05036">
    <property type="entry name" value="SPOR"/>
    <property type="match status" value="2"/>
</dbReference>
<evidence type="ECO:0000313" key="3">
    <source>
        <dbReference type="EMBL" id="MFK2904470.1"/>
    </source>
</evidence>
<name>A0ABW8JTL7_9GAMM</name>
<evidence type="ECO:0000313" key="4">
    <source>
        <dbReference type="Proteomes" id="UP001620460"/>
    </source>
</evidence>
<comment type="caution">
    <text evidence="3">The sequence shown here is derived from an EMBL/GenBank/DDBJ whole genome shotgun (WGS) entry which is preliminary data.</text>
</comment>
<sequence length="343" mass="34453">MKTRLLGAFVLIALLVLFVPMFFPSSPPTAPGDQTVSLAIPPAPDRDLQTKTMSLDPNAAAPAAAASAGAVVIPAAGNGSSDQLATVDIRSRRPTDVETGDGATSAAPANAPSEPAVAAPANAPASQPPAAAPAPVKPTASEPVIKSRAPAAEPPKATAPALPPATAARGNYSLSLSAYASSAGARSLMQRVQKLGYPVSSRVIQQGGKSLTAVEAGPFATRTAAESARLKITQSIAGVPVRLESGASTPAGDEPASTAPKAAARAGGWAVQVAAMSSQSDANALRDKLRANGFDGFVDSVTAGGKKLWRVRAGPQTQRGDAERVRDQIKSKLGLAGNVVSVP</sequence>
<dbReference type="RefSeq" id="WP_404633020.1">
    <property type="nucleotide sequence ID" value="NZ_JADIKM010000003.1"/>
</dbReference>
<dbReference type="Proteomes" id="UP001620460">
    <property type="component" value="Unassembled WGS sequence"/>
</dbReference>
<feature type="compositionally biased region" description="Low complexity" evidence="1">
    <location>
        <begin position="103"/>
        <end position="125"/>
    </location>
</feature>
<dbReference type="InterPro" id="IPR007730">
    <property type="entry name" value="SPOR-like_dom"/>
</dbReference>
<gene>
    <name evidence="3" type="ORF">ISP17_10870</name>
</gene>
<feature type="compositionally biased region" description="Pro residues" evidence="1">
    <location>
        <begin position="126"/>
        <end position="136"/>
    </location>
</feature>
<feature type="domain" description="SPOR" evidence="2">
    <location>
        <begin position="166"/>
        <end position="245"/>
    </location>
</feature>
<feature type="domain" description="SPOR" evidence="2">
    <location>
        <begin position="263"/>
        <end position="342"/>
    </location>
</feature>
<dbReference type="InterPro" id="IPR036680">
    <property type="entry name" value="SPOR-like_sf"/>
</dbReference>
<proteinExistence type="predicted"/>
<feature type="region of interest" description="Disordered" evidence="1">
    <location>
        <begin position="80"/>
        <end position="142"/>
    </location>
</feature>
<dbReference type="Gene3D" id="3.30.70.1070">
    <property type="entry name" value="Sporulation related repeat"/>
    <property type="match status" value="2"/>
</dbReference>
<dbReference type="PANTHER" id="PTHR38687">
    <property type="entry name" value="CELL DIVISION PROTEIN DEDD-RELATED"/>
    <property type="match status" value="1"/>
</dbReference>
<reference evidence="3 4" key="1">
    <citation type="submission" date="2020-10" db="EMBL/GenBank/DDBJ databases">
        <title>Phylogeny of dyella-like bacteria.</title>
        <authorList>
            <person name="Fu J."/>
        </authorList>
    </citation>
    <scope>NUCLEOTIDE SEQUENCE [LARGE SCALE GENOMIC DNA]</scope>
    <source>
        <strain evidence="3 4">Gsoil3046</strain>
    </source>
</reference>
<accession>A0ABW8JTL7</accession>
<evidence type="ECO:0000259" key="2">
    <source>
        <dbReference type="PROSITE" id="PS51724"/>
    </source>
</evidence>
<protein>
    <submittedName>
        <fullName evidence="3">SPOR domain-containing protein</fullName>
    </submittedName>
</protein>
<evidence type="ECO:0000256" key="1">
    <source>
        <dbReference type="SAM" id="MobiDB-lite"/>
    </source>
</evidence>